<dbReference type="PANTHER" id="PTHR11059:SF0">
    <property type="entry name" value="DNA REPAIR PROTEIN RECN"/>
    <property type="match status" value="1"/>
</dbReference>
<dbReference type="eggNOG" id="COG0497">
    <property type="taxonomic scope" value="Bacteria"/>
</dbReference>
<evidence type="ECO:0000256" key="4">
    <source>
        <dbReference type="ARBA" id="ARBA00022741"/>
    </source>
</evidence>
<keyword evidence="6" id="KW-0067">ATP-binding</keyword>
<dbReference type="CDD" id="cd03241">
    <property type="entry name" value="ABC_RecN"/>
    <property type="match status" value="2"/>
</dbReference>
<dbReference type="GO" id="GO:0009432">
    <property type="term" value="P:SOS response"/>
    <property type="evidence" value="ECO:0007669"/>
    <property type="project" value="TreeGrafter"/>
</dbReference>
<comment type="function">
    <text evidence="1 9">May be involved in recombinational repair of damaged DNA.</text>
</comment>
<accession>I6YWL4</accession>
<reference evidence="12 13" key="1">
    <citation type="journal article" date="2013" name="PLoS ONE">
        <title>Genomic analysis of Melioribacter roseus, facultatively anaerobic organotrophic bacterium representing a novel deep lineage within Bacteriodetes/Chlorobi group.</title>
        <authorList>
            <person name="Kadnikov V.V."/>
            <person name="Mardanov A.V."/>
            <person name="Podosokorskaya O.A."/>
            <person name="Gavrilov S.N."/>
            <person name="Kublanov I.V."/>
            <person name="Beletsky A.V."/>
            <person name="Bonch-Osmolovskaya E.A."/>
            <person name="Ravin N.V."/>
        </authorList>
    </citation>
    <scope>NUCLEOTIDE SEQUENCE [LARGE SCALE GENOMIC DNA]</scope>
    <source>
        <strain evidence="13">JCM 17771 / P3M-2</strain>
    </source>
</reference>
<keyword evidence="7 9" id="KW-0234">DNA repair</keyword>
<dbReference type="Proteomes" id="UP000009011">
    <property type="component" value="Chromosome"/>
</dbReference>
<dbReference type="AlphaFoldDB" id="I6YWL4"/>
<dbReference type="STRING" id="1191523.MROS_1713"/>
<keyword evidence="10" id="KW-0175">Coiled coil</keyword>
<dbReference type="GO" id="GO:0006310">
    <property type="term" value="P:DNA recombination"/>
    <property type="evidence" value="ECO:0007669"/>
    <property type="project" value="InterPro"/>
</dbReference>
<evidence type="ECO:0000313" key="13">
    <source>
        <dbReference type="Proteomes" id="UP000009011"/>
    </source>
</evidence>
<dbReference type="InterPro" id="IPR004604">
    <property type="entry name" value="DNA_recomb/repair_RecN"/>
</dbReference>
<dbReference type="HOGENOM" id="CLU_018297_3_1_10"/>
<dbReference type="FunFam" id="3.40.50.300:FF:000319">
    <property type="entry name" value="DNA repair protein RecN"/>
    <property type="match status" value="1"/>
</dbReference>
<evidence type="ECO:0000256" key="2">
    <source>
        <dbReference type="ARBA" id="ARBA00009441"/>
    </source>
</evidence>
<name>I6YWL4_MELRP</name>
<dbReference type="InterPro" id="IPR027417">
    <property type="entry name" value="P-loop_NTPase"/>
</dbReference>
<feature type="coiled-coil region" evidence="10">
    <location>
        <begin position="335"/>
        <end position="369"/>
    </location>
</feature>
<comment type="similarity">
    <text evidence="2 9">Belongs to the RecN family.</text>
</comment>
<evidence type="ECO:0000256" key="7">
    <source>
        <dbReference type="ARBA" id="ARBA00023204"/>
    </source>
</evidence>
<dbReference type="Gene3D" id="3.40.50.300">
    <property type="entry name" value="P-loop containing nucleotide triphosphate hydrolases"/>
    <property type="match status" value="2"/>
</dbReference>
<keyword evidence="5 9" id="KW-0227">DNA damage</keyword>
<keyword evidence="4" id="KW-0547">Nucleotide-binding</keyword>
<evidence type="ECO:0000256" key="5">
    <source>
        <dbReference type="ARBA" id="ARBA00022763"/>
    </source>
</evidence>
<feature type="domain" description="RecF/RecN/SMC N-terminal" evidence="11">
    <location>
        <begin position="2"/>
        <end position="523"/>
    </location>
</feature>
<evidence type="ECO:0000256" key="1">
    <source>
        <dbReference type="ARBA" id="ARBA00003618"/>
    </source>
</evidence>
<evidence type="ECO:0000259" key="11">
    <source>
        <dbReference type="Pfam" id="PF02463"/>
    </source>
</evidence>
<dbReference type="GO" id="GO:0043590">
    <property type="term" value="C:bacterial nucleoid"/>
    <property type="evidence" value="ECO:0007669"/>
    <property type="project" value="TreeGrafter"/>
</dbReference>
<evidence type="ECO:0000256" key="8">
    <source>
        <dbReference type="ARBA" id="ARBA00033408"/>
    </source>
</evidence>
<organism evidence="12 13">
    <name type="scientific">Melioribacter roseus (strain DSM 23840 / JCM 17771 / VKM B-2668 / P3M-2)</name>
    <dbReference type="NCBI Taxonomy" id="1191523"/>
    <lineage>
        <taxon>Bacteria</taxon>
        <taxon>Pseudomonadati</taxon>
        <taxon>Ignavibacteriota</taxon>
        <taxon>Ignavibacteria</taxon>
        <taxon>Ignavibacteriales</taxon>
        <taxon>Melioribacteraceae</taxon>
        <taxon>Melioribacter</taxon>
    </lineage>
</organism>
<dbReference type="PANTHER" id="PTHR11059">
    <property type="entry name" value="DNA REPAIR PROTEIN RECN"/>
    <property type="match status" value="1"/>
</dbReference>
<sequence length="568" mass="64402">MLKSLYIKDYALIEEIEIEFHGGLNIITGETGAGKSILIDAMGLLLGDRASSEVVRKGAAKSIVEGIFDVSGHHKVLDLLNENDIDTYDDLIVRREISVKGTNRCFLNDTPVSLALIKEVGNFLVDLHGQHEHQSLLRVSTHIELIDEFAGNEALLNNYKQKLILLKREISSYEELVSKEDALKEKYELYSFQLKEINEVDPAPDEEETLEKELNLLENSEQLIELSEEIYHLLYEDENSVHDRINYIKNRIAELTRIDSSVSDKLKEIESASIIIGEISDFFRGYKDKIDIDPERLEEVRQRLSAFKLLKKKYGGSIHTVLEYRDKISTEIETTENFSAKKEELLRRIESLRKDCGKLALDLSEARKKVIPGIKKEIERSLKYLGITNSNFQVKLEREKPEDKNDYILIDHEKAGYNERGIDKIEFYISTNLGEDPKPLTKVASGGEISRIMLALKSILARSERLPILIFDEIDTGISGSVAQKVGLALKELASSHQIIAITHLPQIAGLADYHYSVEKKKSGNRIVSTIRILNDEEKVREVAKLISGEEITEAALDGARELMKIKN</sequence>
<protein>
    <recommendedName>
        <fullName evidence="3 9">DNA repair protein RecN</fullName>
    </recommendedName>
    <alternativeName>
        <fullName evidence="8 9">Recombination protein N</fullName>
    </alternativeName>
</protein>
<dbReference type="InterPro" id="IPR003395">
    <property type="entry name" value="RecF/RecN/SMC_N"/>
</dbReference>
<keyword evidence="13" id="KW-1185">Reference proteome</keyword>
<evidence type="ECO:0000256" key="10">
    <source>
        <dbReference type="SAM" id="Coils"/>
    </source>
</evidence>
<dbReference type="OrthoDB" id="9806954at2"/>
<gene>
    <name evidence="12" type="ordered locus">MROS_1713</name>
</gene>
<dbReference type="EMBL" id="CP003557">
    <property type="protein sequence ID" value="AFN74947.1"/>
    <property type="molecule type" value="Genomic_DNA"/>
</dbReference>
<dbReference type="NCBIfam" id="NF008121">
    <property type="entry name" value="PRK10869.1"/>
    <property type="match status" value="1"/>
</dbReference>
<dbReference type="FunFam" id="3.40.50.300:FF:000356">
    <property type="entry name" value="DNA repair protein RecN"/>
    <property type="match status" value="1"/>
</dbReference>
<dbReference type="GO" id="GO:0006281">
    <property type="term" value="P:DNA repair"/>
    <property type="evidence" value="ECO:0007669"/>
    <property type="project" value="UniProtKB-KW"/>
</dbReference>
<dbReference type="GO" id="GO:0005524">
    <property type="term" value="F:ATP binding"/>
    <property type="evidence" value="ECO:0007669"/>
    <property type="project" value="UniProtKB-KW"/>
</dbReference>
<dbReference type="PIRSF" id="PIRSF003128">
    <property type="entry name" value="RecN"/>
    <property type="match status" value="1"/>
</dbReference>
<dbReference type="KEGG" id="mro:MROS_1713"/>
<dbReference type="RefSeq" id="WP_014856381.1">
    <property type="nucleotide sequence ID" value="NC_018178.1"/>
</dbReference>
<dbReference type="Pfam" id="PF02463">
    <property type="entry name" value="SMC_N"/>
    <property type="match status" value="1"/>
</dbReference>
<evidence type="ECO:0000313" key="12">
    <source>
        <dbReference type="EMBL" id="AFN74947.1"/>
    </source>
</evidence>
<evidence type="ECO:0000256" key="6">
    <source>
        <dbReference type="ARBA" id="ARBA00022840"/>
    </source>
</evidence>
<dbReference type="NCBIfam" id="TIGR00634">
    <property type="entry name" value="recN"/>
    <property type="match status" value="1"/>
</dbReference>
<proteinExistence type="inferred from homology"/>
<dbReference type="SUPFAM" id="SSF52540">
    <property type="entry name" value="P-loop containing nucleoside triphosphate hydrolases"/>
    <property type="match status" value="2"/>
</dbReference>
<evidence type="ECO:0000256" key="3">
    <source>
        <dbReference type="ARBA" id="ARBA00021315"/>
    </source>
</evidence>
<dbReference type="PATRIC" id="fig|1191523.3.peg.1818"/>
<evidence type="ECO:0000256" key="9">
    <source>
        <dbReference type="PIRNR" id="PIRNR003128"/>
    </source>
</evidence>